<dbReference type="Proteomes" id="UP000297739">
    <property type="component" value="Unassembled WGS sequence"/>
</dbReference>
<protein>
    <submittedName>
        <fullName evidence="1">Uncharacterized protein</fullName>
    </submittedName>
</protein>
<name>A0A4Z0PN15_9BACT</name>
<reference evidence="1 2" key="1">
    <citation type="submission" date="2019-04" db="EMBL/GenBank/DDBJ databases">
        <authorList>
            <person name="Feng G."/>
            <person name="Zhang J."/>
            <person name="Zhu H."/>
        </authorList>
    </citation>
    <scope>NUCLEOTIDE SEQUENCE [LARGE SCALE GENOMIC DNA]</scope>
    <source>
        <strain evidence="1 2">JCM 17223</strain>
    </source>
</reference>
<keyword evidence="2" id="KW-1185">Reference proteome</keyword>
<accession>A0A4Z0PN15</accession>
<evidence type="ECO:0000313" key="2">
    <source>
        <dbReference type="Proteomes" id="UP000297739"/>
    </source>
</evidence>
<dbReference type="EMBL" id="SRLD01000011">
    <property type="protein sequence ID" value="TGE17409.1"/>
    <property type="molecule type" value="Genomic_DNA"/>
</dbReference>
<gene>
    <name evidence="1" type="ORF">E5J99_07570</name>
</gene>
<organism evidence="1 2">
    <name type="scientific">Hymenobacter elongatus</name>
    <dbReference type="NCBI Taxonomy" id="877208"/>
    <lineage>
        <taxon>Bacteria</taxon>
        <taxon>Pseudomonadati</taxon>
        <taxon>Bacteroidota</taxon>
        <taxon>Cytophagia</taxon>
        <taxon>Cytophagales</taxon>
        <taxon>Hymenobacteraceae</taxon>
        <taxon>Hymenobacter</taxon>
    </lineage>
</organism>
<evidence type="ECO:0000313" key="1">
    <source>
        <dbReference type="EMBL" id="TGE17409.1"/>
    </source>
</evidence>
<dbReference type="AlphaFoldDB" id="A0A4Z0PN15"/>
<proteinExistence type="predicted"/>
<sequence>MQGRYANEELGRATYDKFSSKTAVEELQPLQARYAGLATNLSNLETYTDYAVEMAANLYTVWEKANLPTRQKLQNMIHTNGLAFAPEIGLYRTGRINVIFDSISSLSNDNNNKKTGSNTAKSVKSGLVGPTGIEPVTC</sequence>
<dbReference type="OrthoDB" id="9815006at2"/>
<comment type="caution">
    <text evidence="1">The sequence shown here is derived from an EMBL/GenBank/DDBJ whole genome shotgun (WGS) entry which is preliminary data.</text>
</comment>